<dbReference type="Proteomes" id="UP000282321">
    <property type="component" value="Unassembled WGS sequence"/>
</dbReference>
<gene>
    <name evidence="1" type="ORF">DRP44_01560</name>
</gene>
<dbReference type="InterPro" id="IPR026444">
    <property type="entry name" value="Secre_tail"/>
</dbReference>
<reference evidence="1 2" key="1">
    <citation type="submission" date="2018-06" db="EMBL/GenBank/DDBJ databases">
        <title>Extensive metabolic versatility and redundancy in microbially diverse, dynamic hydrothermal sediments.</title>
        <authorList>
            <person name="Dombrowski N."/>
            <person name="Teske A."/>
            <person name="Baker B.J."/>
        </authorList>
    </citation>
    <scope>NUCLEOTIDE SEQUENCE [LARGE SCALE GENOMIC DNA]</scope>
    <source>
        <strain evidence="1">B35_G9</strain>
    </source>
</reference>
<evidence type="ECO:0000313" key="1">
    <source>
        <dbReference type="EMBL" id="RKX67771.1"/>
    </source>
</evidence>
<dbReference type="NCBIfam" id="TIGR04183">
    <property type="entry name" value="Por_Secre_tail"/>
    <property type="match status" value="1"/>
</dbReference>
<sequence>MRGGNMKKYLLFTLLLMLVFVFSLNATNMVQNPGFEAWTGDTLDVWNIDDAVNVVKESTDVHSGLYAIAITTTSTSNKGVWQQLPITAGEQYIYSVWLKGNGTGSNGMGILVTWRTSDGSYISSSTTKYNSDSLVWENVADTVIAPATAAIADLKIRGYMNNGYAGIADDADFESVTGIIGAKGIPEEKFTISYVNQTIKINSSDKISVKIEIYDVAGNLRQKREIATGAMKTTLDKGVYFVVARAASSEIVKKIVVLK</sequence>
<dbReference type="AlphaFoldDB" id="A0A660SCQ9"/>
<comment type="caution">
    <text evidence="1">The sequence shown here is derived from an EMBL/GenBank/DDBJ whole genome shotgun (WGS) entry which is preliminary data.</text>
</comment>
<dbReference type="Gene3D" id="2.60.120.260">
    <property type="entry name" value="Galactose-binding domain-like"/>
    <property type="match status" value="1"/>
</dbReference>
<evidence type="ECO:0000313" key="2">
    <source>
        <dbReference type="Proteomes" id="UP000282321"/>
    </source>
</evidence>
<name>A0A660SCQ9_UNCT6</name>
<dbReference type="EMBL" id="QNBC01000011">
    <property type="protein sequence ID" value="RKX67771.1"/>
    <property type="molecule type" value="Genomic_DNA"/>
</dbReference>
<proteinExistence type="predicted"/>
<protein>
    <recommendedName>
        <fullName evidence="3">Secretion system C-terminal sorting domain-containing protein</fullName>
    </recommendedName>
</protein>
<organism evidence="1 2">
    <name type="scientific">candidate division TA06 bacterium</name>
    <dbReference type="NCBI Taxonomy" id="2250710"/>
    <lineage>
        <taxon>Bacteria</taxon>
        <taxon>Bacteria division TA06</taxon>
    </lineage>
</organism>
<accession>A0A660SCQ9</accession>
<evidence type="ECO:0008006" key="3">
    <source>
        <dbReference type="Google" id="ProtNLM"/>
    </source>
</evidence>